<comment type="caution">
    <text evidence="1">The sequence shown here is derived from an EMBL/GenBank/DDBJ whole genome shotgun (WGS) entry which is preliminary data.</text>
</comment>
<evidence type="ECO:0000313" key="1">
    <source>
        <dbReference type="EMBL" id="CCQ45854.1"/>
    </source>
</evidence>
<name>A0A024H266_9MICC</name>
<organism evidence="1 2">
    <name type="scientific">Pseudarthrobacter siccitolerans</name>
    <dbReference type="NCBI Taxonomy" id="861266"/>
    <lineage>
        <taxon>Bacteria</taxon>
        <taxon>Bacillati</taxon>
        <taxon>Actinomycetota</taxon>
        <taxon>Actinomycetes</taxon>
        <taxon>Micrococcales</taxon>
        <taxon>Micrococcaceae</taxon>
        <taxon>Pseudarthrobacter</taxon>
    </lineage>
</organism>
<accession>A0A024H266</accession>
<sequence length="339" mass="38170">MTPTTKTGYPAGTFEHEGRLWKPMPGAATTAAEFLTARRLFLELHHESTWNPWVLEDRAEEIERAMEVMGHWTRAEPDHRILTDKQVQAMFKLRDHEIEERCAAEQEGFEKNRERYDTETESARLALLEQQSRLDYEVDEVKALRSGERFPAMDSRKRAGQVAELDASITRRQAEVNRLSSLVGDPEQVVDMHGRLPRDLRGMMLAAFTAHRSVSVGALREKVQEFTTAVKGATDKSTRAKARLELEQATSSLDKLLAIPQLIADDMCSECSTPIAQHGWCTRPTEGPCPAWPGWAARLREVQQMFEIFARNQGVKEPAPLKPLAVVPSGLSIAEVINS</sequence>
<reference evidence="2" key="1">
    <citation type="journal article" date="2014" name="Genome Announc.">
        <title>Genome Sequence of Arthrobacter siccitolerans 4J27, a Xeroprotectant-Producing Desiccation-Tolerant Microorganism.</title>
        <authorList>
            <person name="Manzanera M."/>
            <person name="Santa-Cruz-Calvo L."/>
            <person name="Vilchez J.I."/>
            <person name="Garcia-Fontana C."/>
            <person name="Silva-Castro G.A."/>
            <person name="Calvo C."/>
            <person name="Gonzalez-Lopez J."/>
        </authorList>
    </citation>
    <scope>NUCLEOTIDE SEQUENCE [LARGE SCALE GENOMIC DNA]</scope>
    <source>
        <strain evidence="2">4J27</strain>
    </source>
</reference>
<gene>
    <name evidence="1" type="ORF">ARTSIC4J27_1812</name>
</gene>
<keyword evidence="2" id="KW-1185">Reference proteome</keyword>
<dbReference type="AlphaFoldDB" id="A0A024H266"/>
<evidence type="ECO:0000313" key="2">
    <source>
        <dbReference type="Proteomes" id="UP000035722"/>
    </source>
</evidence>
<dbReference type="RefSeq" id="WP_152683817.1">
    <property type="nucleotide sequence ID" value="NZ_CAQI01000040.1"/>
</dbReference>
<dbReference type="Proteomes" id="UP000035722">
    <property type="component" value="Unassembled WGS sequence"/>
</dbReference>
<dbReference type="OrthoDB" id="5112685at2"/>
<dbReference type="EMBL" id="CAQI01000040">
    <property type="protein sequence ID" value="CCQ45854.1"/>
    <property type="molecule type" value="Genomic_DNA"/>
</dbReference>
<protein>
    <submittedName>
        <fullName evidence="1">Uncharacterized protein</fullName>
    </submittedName>
</protein>
<proteinExistence type="predicted"/>